<dbReference type="InterPro" id="IPR006675">
    <property type="entry name" value="HDIG_dom"/>
</dbReference>
<dbReference type="Pfam" id="PF01966">
    <property type="entry name" value="HD"/>
    <property type="match status" value="1"/>
</dbReference>
<dbReference type="EMBL" id="CP003639">
    <property type="protein sequence ID" value="AFM41441.1"/>
    <property type="molecule type" value="Genomic_DNA"/>
</dbReference>
<dbReference type="PANTHER" id="PTHR43155:SF1">
    <property type="entry name" value="3'3'-CGAMP-SPECIFIC PHOSPHODIESTERASE 1"/>
    <property type="match status" value="1"/>
</dbReference>
<evidence type="ECO:0000313" key="3">
    <source>
        <dbReference type="EMBL" id="AFM41441.1"/>
    </source>
</evidence>
<sequence length="416" mass="47197">MHTISKIHPISFIKGMSTALELTNKGISKHHLETAIISYSIAQQLQLSQTSLQTLLYAALLHDIGAASNWEEKHLIMHNDHQDSIFNHAESGYRILKDCRHLNVLSIPIRYHHDRIAGGNPSGLRGQDIPLLSRIIHIADRIDVLIDANDHIFNQRNKILDYISDSNIFDIDLIKVVKHLAKTESFWLDIVNSSYQNEFLSDLDFLGKLMFNNDELIEIAEVFSKIVDETSPYTASHSKNVAVVSSSLAKIYGYNDEEIKMFYLAGLLHDLGKLAVPNEILTIPGKLTEKEFDLIKQHPYYSFRILKQIEGFTTIATWVSQHHELLDASGYPFGLKNDKISLGARIITVADIFCALSEDRPYRNGLSVEQILQTMTMMALENKIDSKLVNYICLNADMILNLITKKVIPPFLKKQC</sequence>
<dbReference type="PANTHER" id="PTHR43155">
    <property type="entry name" value="CYCLIC DI-GMP PHOSPHODIESTERASE PA4108-RELATED"/>
    <property type="match status" value="1"/>
</dbReference>
<reference evidence="3 4" key="1">
    <citation type="journal article" date="2012" name="J. Bacteriol.">
        <title>Complete genome sequences of Desulfosporosinus orientis DSM765T, Desulfosporosinus youngiae DSM17734T, Desulfosporosinus meridiei DSM13257T, and Desulfosporosinus acidiphilus DSM22704T.</title>
        <authorList>
            <person name="Pester M."/>
            <person name="Brambilla E."/>
            <person name="Alazard D."/>
            <person name="Rattei T."/>
            <person name="Weinmaier T."/>
            <person name="Han J."/>
            <person name="Lucas S."/>
            <person name="Lapidus A."/>
            <person name="Cheng J.F."/>
            <person name="Goodwin L."/>
            <person name="Pitluck S."/>
            <person name="Peters L."/>
            <person name="Ovchinnikova G."/>
            <person name="Teshima H."/>
            <person name="Detter J.C."/>
            <person name="Han C.S."/>
            <person name="Tapia R."/>
            <person name="Land M.L."/>
            <person name="Hauser L."/>
            <person name="Kyrpides N.C."/>
            <person name="Ivanova N.N."/>
            <person name="Pagani I."/>
            <person name="Huntmann M."/>
            <person name="Wei C.L."/>
            <person name="Davenport K.W."/>
            <person name="Daligault H."/>
            <person name="Chain P.S."/>
            <person name="Chen A."/>
            <person name="Mavromatis K."/>
            <person name="Markowitz V."/>
            <person name="Szeto E."/>
            <person name="Mikhailova N."/>
            <person name="Pati A."/>
            <person name="Wagner M."/>
            <person name="Woyke T."/>
            <person name="Ollivier B."/>
            <person name="Klenk H.P."/>
            <person name="Spring S."/>
            <person name="Loy A."/>
        </authorList>
    </citation>
    <scope>NUCLEOTIDE SEQUENCE [LARGE SCALE GENOMIC DNA]</scope>
    <source>
        <strain evidence="4">DSM 22704 / JCM 16185 / SJ4</strain>
    </source>
</reference>
<dbReference type="Gene3D" id="1.10.3210.10">
    <property type="entry name" value="Hypothetical protein af1432"/>
    <property type="match status" value="2"/>
</dbReference>
<dbReference type="KEGG" id="dai:Desaci_2495"/>
<dbReference type="RefSeq" id="WP_014827439.1">
    <property type="nucleotide sequence ID" value="NC_018068.1"/>
</dbReference>
<feature type="domain" description="HD" evidence="1">
    <location>
        <begin position="27"/>
        <end position="145"/>
    </location>
</feature>
<evidence type="ECO:0000259" key="1">
    <source>
        <dbReference type="PROSITE" id="PS51831"/>
    </source>
</evidence>
<evidence type="ECO:0000313" key="4">
    <source>
        <dbReference type="Proteomes" id="UP000002892"/>
    </source>
</evidence>
<dbReference type="InterPro" id="IPR003607">
    <property type="entry name" value="HD/PDEase_dom"/>
</dbReference>
<dbReference type="InterPro" id="IPR037522">
    <property type="entry name" value="HD_GYP_dom"/>
</dbReference>
<gene>
    <name evidence="3" type="ordered locus">Desaci_2495</name>
</gene>
<dbReference type="eggNOG" id="COG2206">
    <property type="taxonomic scope" value="Bacteria"/>
</dbReference>
<name>I4D6L7_DESAJ</name>
<organism evidence="3 4">
    <name type="scientific">Desulfosporosinus acidiphilus (strain DSM 22704 / JCM 16185 / SJ4)</name>
    <dbReference type="NCBI Taxonomy" id="646529"/>
    <lineage>
        <taxon>Bacteria</taxon>
        <taxon>Bacillati</taxon>
        <taxon>Bacillota</taxon>
        <taxon>Clostridia</taxon>
        <taxon>Eubacteriales</taxon>
        <taxon>Desulfitobacteriaceae</taxon>
        <taxon>Desulfosporosinus</taxon>
    </lineage>
</organism>
<proteinExistence type="predicted"/>
<keyword evidence="4" id="KW-1185">Reference proteome</keyword>
<dbReference type="SMART" id="SM00471">
    <property type="entry name" value="HDc"/>
    <property type="match status" value="2"/>
</dbReference>
<dbReference type="Pfam" id="PF13487">
    <property type="entry name" value="HD_5"/>
    <property type="match status" value="1"/>
</dbReference>
<dbReference type="PROSITE" id="PS51832">
    <property type="entry name" value="HD_GYP"/>
    <property type="match status" value="2"/>
</dbReference>
<dbReference type="HOGENOM" id="CLU_040286_2_0_9"/>
<accession>I4D6L7</accession>
<dbReference type="Proteomes" id="UP000002892">
    <property type="component" value="Chromosome"/>
</dbReference>
<dbReference type="SUPFAM" id="SSF109604">
    <property type="entry name" value="HD-domain/PDEase-like"/>
    <property type="match status" value="2"/>
</dbReference>
<protein>
    <submittedName>
        <fullName evidence="3">Putative domain HDIG-containing protein</fullName>
    </submittedName>
</protein>
<dbReference type="InterPro" id="IPR006674">
    <property type="entry name" value="HD_domain"/>
</dbReference>
<dbReference type="STRING" id="646529.Desaci_2495"/>
<dbReference type="PROSITE" id="PS51831">
    <property type="entry name" value="HD"/>
    <property type="match status" value="2"/>
</dbReference>
<feature type="domain" description="HD-GYP" evidence="2">
    <location>
        <begin position="5"/>
        <end position="196"/>
    </location>
</feature>
<dbReference type="AlphaFoldDB" id="I4D6L7"/>
<dbReference type="CDD" id="cd00077">
    <property type="entry name" value="HDc"/>
    <property type="match status" value="2"/>
</dbReference>
<dbReference type="OrthoDB" id="9798833at2"/>
<evidence type="ECO:0000259" key="2">
    <source>
        <dbReference type="PROSITE" id="PS51832"/>
    </source>
</evidence>
<feature type="domain" description="HD-GYP" evidence="2">
    <location>
        <begin position="212"/>
        <end position="408"/>
    </location>
</feature>
<feature type="domain" description="HD" evidence="1">
    <location>
        <begin position="234"/>
        <end position="356"/>
    </location>
</feature>
<dbReference type="NCBIfam" id="TIGR00277">
    <property type="entry name" value="HDIG"/>
    <property type="match status" value="1"/>
</dbReference>